<dbReference type="AlphaFoldDB" id="A0A6P8PFK2"/>
<evidence type="ECO:0000256" key="4">
    <source>
        <dbReference type="ARBA" id="ARBA00022530"/>
    </source>
</evidence>
<dbReference type="Proteomes" id="UP000515159">
    <property type="component" value="Chromosome 16"/>
</dbReference>
<comment type="subcellular location">
    <subcellularLocation>
        <location evidence="1">Secreted</location>
        <location evidence="1">Extracellular space</location>
        <location evidence="1">Extracellular matrix</location>
    </subcellularLocation>
</comment>
<gene>
    <name evidence="11" type="primary">MFAP5</name>
</gene>
<name>A0A6P8PFK2_GEOSA</name>
<evidence type="ECO:0000256" key="2">
    <source>
        <dbReference type="ARBA" id="ARBA00005317"/>
    </source>
</evidence>
<feature type="signal peptide" evidence="9">
    <location>
        <begin position="1"/>
        <end position="25"/>
    </location>
</feature>
<accession>A0A6P8PFK2</accession>
<dbReference type="PANTHER" id="PTHR16485:SF6">
    <property type="entry name" value="MICROFIBRILLAR-ASSOCIATED PROTEIN 5"/>
    <property type="match status" value="1"/>
</dbReference>
<keyword evidence="7" id="KW-0325">Glycoprotein</keyword>
<evidence type="ECO:0000256" key="6">
    <source>
        <dbReference type="ARBA" id="ARBA00023157"/>
    </source>
</evidence>
<evidence type="ECO:0000256" key="8">
    <source>
        <dbReference type="SAM" id="MobiDB-lite"/>
    </source>
</evidence>
<sequence>MLALSAGRLLLCILFICSLPGWLLGVIVKETDDSSIIRTVRQGQGQAEANIELPSFTVGPAGPKPVTPDPAQPVNEIIEDSDCREEKYPCTRMYSVHKPMKQCLSYLCITSVRRVYVINKEVCSRLVCKETEEAEDEICRKLSGLPPRRFRRSNGRPCKRAAGELQGRRIH</sequence>
<evidence type="ECO:0000256" key="5">
    <source>
        <dbReference type="ARBA" id="ARBA00022729"/>
    </source>
</evidence>
<comment type="similarity">
    <text evidence="2">Belongs to the MFAP family.</text>
</comment>
<dbReference type="GeneID" id="117350097"/>
<feature type="region of interest" description="Disordered" evidence="8">
    <location>
        <begin position="152"/>
        <end position="171"/>
    </location>
</feature>
<dbReference type="InParanoid" id="A0A6P8PFK2"/>
<protein>
    <submittedName>
        <fullName evidence="11">Microfibrillar-associated protein 5 isoform X1</fullName>
    </submittedName>
</protein>
<keyword evidence="6" id="KW-1015">Disulfide bond</keyword>
<keyword evidence="3" id="KW-0964">Secreted</keyword>
<dbReference type="Pfam" id="PF05507">
    <property type="entry name" value="MAGP"/>
    <property type="match status" value="1"/>
</dbReference>
<organism evidence="10 11">
    <name type="scientific">Geotrypetes seraphini</name>
    <name type="common">Gaboon caecilian</name>
    <name type="synonym">Caecilia seraphini</name>
    <dbReference type="NCBI Taxonomy" id="260995"/>
    <lineage>
        <taxon>Eukaryota</taxon>
        <taxon>Metazoa</taxon>
        <taxon>Chordata</taxon>
        <taxon>Craniata</taxon>
        <taxon>Vertebrata</taxon>
        <taxon>Euteleostomi</taxon>
        <taxon>Amphibia</taxon>
        <taxon>Gymnophiona</taxon>
        <taxon>Geotrypetes</taxon>
    </lineage>
</organism>
<evidence type="ECO:0000256" key="1">
    <source>
        <dbReference type="ARBA" id="ARBA00004498"/>
    </source>
</evidence>
<evidence type="ECO:0000256" key="7">
    <source>
        <dbReference type="ARBA" id="ARBA00023180"/>
    </source>
</evidence>
<dbReference type="GO" id="GO:0048048">
    <property type="term" value="P:embryonic eye morphogenesis"/>
    <property type="evidence" value="ECO:0007669"/>
    <property type="project" value="TreeGrafter"/>
</dbReference>
<proteinExistence type="inferred from homology"/>
<feature type="chain" id="PRO_5028140881" evidence="9">
    <location>
        <begin position="26"/>
        <end position="171"/>
    </location>
</feature>
<reference evidence="11" key="1">
    <citation type="submission" date="2025-08" db="UniProtKB">
        <authorList>
            <consortium name="RefSeq"/>
        </authorList>
    </citation>
    <scope>IDENTIFICATION</scope>
</reference>
<dbReference type="FunCoup" id="A0A6P8PFK2">
    <property type="interactions" value="69"/>
</dbReference>
<dbReference type="InterPro" id="IPR008673">
    <property type="entry name" value="MAGP"/>
</dbReference>
<dbReference type="CTD" id="8076"/>
<dbReference type="PANTHER" id="PTHR16485">
    <property type="entry name" value="MICROFIBRILLAR-ASSOCIATED PROTEIN 2"/>
    <property type="match status" value="1"/>
</dbReference>
<keyword evidence="10" id="KW-1185">Reference proteome</keyword>
<dbReference type="GO" id="GO:0001527">
    <property type="term" value="C:microfibril"/>
    <property type="evidence" value="ECO:0007669"/>
    <property type="project" value="InterPro"/>
</dbReference>
<evidence type="ECO:0000313" key="11">
    <source>
        <dbReference type="RefSeq" id="XP_033779960.1"/>
    </source>
</evidence>
<evidence type="ECO:0000256" key="9">
    <source>
        <dbReference type="SAM" id="SignalP"/>
    </source>
</evidence>
<evidence type="ECO:0000256" key="3">
    <source>
        <dbReference type="ARBA" id="ARBA00022525"/>
    </source>
</evidence>
<dbReference type="KEGG" id="gsh:117350097"/>
<keyword evidence="4" id="KW-0272">Extracellular matrix</keyword>
<evidence type="ECO:0000313" key="10">
    <source>
        <dbReference type="Proteomes" id="UP000515159"/>
    </source>
</evidence>
<keyword evidence="5 9" id="KW-0732">Signal</keyword>
<dbReference type="RefSeq" id="XP_033779960.1">
    <property type="nucleotide sequence ID" value="XM_033924069.1"/>
</dbReference>
<dbReference type="OrthoDB" id="9446021at2759"/>